<evidence type="ECO:0000259" key="6">
    <source>
        <dbReference type="PROSITE" id="PS51715"/>
    </source>
</evidence>
<dbReference type="Proteomes" id="UP000013827">
    <property type="component" value="Unassembled WGS sequence"/>
</dbReference>
<dbReference type="KEGG" id="ehx:EMIHUDRAFT_464140"/>
<dbReference type="GeneID" id="17263963"/>
<dbReference type="InterPro" id="IPR015894">
    <property type="entry name" value="Guanylate-bd_N"/>
</dbReference>
<comment type="similarity">
    <text evidence="4">Belongs to the TRAFAC class dynamin-like GTPase superfamily. GB1/RHD3 GTPase family.</text>
</comment>
<dbReference type="SUPFAM" id="SSF52540">
    <property type="entry name" value="P-loop containing nucleoside triphosphate hydrolases"/>
    <property type="match status" value="1"/>
</dbReference>
<feature type="compositionally biased region" description="Polar residues" evidence="5">
    <location>
        <begin position="639"/>
        <end position="648"/>
    </location>
</feature>
<reference evidence="8" key="1">
    <citation type="journal article" date="2013" name="Nature">
        <title>Pan genome of the phytoplankton Emiliania underpins its global distribution.</title>
        <authorList>
            <person name="Read B.A."/>
            <person name="Kegel J."/>
            <person name="Klute M.J."/>
            <person name="Kuo A."/>
            <person name="Lefebvre S.C."/>
            <person name="Maumus F."/>
            <person name="Mayer C."/>
            <person name="Miller J."/>
            <person name="Monier A."/>
            <person name="Salamov A."/>
            <person name="Young J."/>
            <person name="Aguilar M."/>
            <person name="Claverie J.M."/>
            <person name="Frickenhaus S."/>
            <person name="Gonzalez K."/>
            <person name="Herman E.K."/>
            <person name="Lin Y.C."/>
            <person name="Napier J."/>
            <person name="Ogata H."/>
            <person name="Sarno A.F."/>
            <person name="Shmutz J."/>
            <person name="Schroeder D."/>
            <person name="de Vargas C."/>
            <person name="Verret F."/>
            <person name="von Dassow P."/>
            <person name="Valentin K."/>
            <person name="Van de Peer Y."/>
            <person name="Wheeler G."/>
            <person name="Dacks J.B."/>
            <person name="Delwiche C.F."/>
            <person name="Dyhrman S.T."/>
            <person name="Glockner G."/>
            <person name="John U."/>
            <person name="Richards T."/>
            <person name="Worden A.Z."/>
            <person name="Zhang X."/>
            <person name="Grigoriev I.V."/>
            <person name="Allen A.E."/>
            <person name="Bidle K."/>
            <person name="Borodovsky M."/>
            <person name="Bowler C."/>
            <person name="Brownlee C."/>
            <person name="Cock J.M."/>
            <person name="Elias M."/>
            <person name="Gladyshev V.N."/>
            <person name="Groth M."/>
            <person name="Guda C."/>
            <person name="Hadaegh A."/>
            <person name="Iglesias-Rodriguez M.D."/>
            <person name="Jenkins J."/>
            <person name="Jones B.M."/>
            <person name="Lawson T."/>
            <person name="Leese F."/>
            <person name="Lindquist E."/>
            <person name="Lobanov A."/>
            <person name="Lomsadze A."/>
            <person name="Malik S.B."/>
            <person name="Marsh M.E."/>
            <person name="Mackinder L."/>
            <person name="Mock T."/>
            <person name="Mueller-Roeber B."/>
            <person name="Pagarete A."/>
            <person name="Parker M."/>
            <person name="Probert I."/>
            <person name="Quesneville H."/>
            <person name="Raines C."/>
            <person name="Rensing S.A."/>
            <person name="Riano-Pachon D.M."/>
            <person name="Richier S."/>
            <person name="Rokitta S."/>
            <person name="Shiraiwa Y."/>
            <person name="Soanes D.M."/>
            <person name="van der Giezen M."/>
            <person name="Wahlund T.M."/>
            <person name="Williams B."/>
            <person name="Wilson W."/>
            <person name="Wolfe G."/>
            <person name="Wurch L.L."/>
        </authorList>
    </citation>
    <scope>NUCLEOTIDE SEQUENCE</scope>
</reference>
<dbReference type="Pfam" id="PF02841">
    <property type="entry name" value="GBP_C"/>
    <property type="match status" value="1"/>
</dbReference>
<keyword evidence="2" id="KW-0378">Hydrolase</keyword>
<feature type="compositionally biased region" description="Low complexity" evidence="5">
    <location>
        <begin position="619"/>
        <end position="638"/>
    </location>
</feature>
<dbReference type="Gene3D" id="1.20.1000.10">
    <property type="entry name" value="Guanylate-binding protein, C-terminal domain"/>
    <property type="match status" value="1"/>
</dbReference>
<accession>A0A0D3J2M0</accession>
<keyword evidence="1" id="KW-0547">Nucleotide-binding</keyword>
<dbReference type="RefSeq" id="XP_005770184.1">
    <property type="nucleotide sequence ID" value="XM_005770127.1"/>
</dbReference>
<dbReference type="eggNOG" id="KOG2037">
    <property type="taxonomic scope" value="Eukaryota"/>
</dbReference>
<organism evidence="7 8">
    <name type="scientific">Emiliania huxleyi (strain CCMP1516)</name>
    <dbReference type="NCBI Taxonomy" id="280463"/>
    <lineage>
        <taxon>Eukaryota</taxon>
        <taxon>Haptista</taxon>
        <taxon>Haptophyta</taxon>
        <taxon>Prymnesiophyceae</taxon>
        <taxon>Isochrysidales</taxon>
        <taxon>Noelaerhabdaceae</taxon>
        <taxon>Emiliania</taxon>
    </lineage>
</organism>
<feature type="domain" description="GB1/RHD3-type G" evidence="6">
    <location>
        <begin position="32"/>
        <end position="284"/>
    </location>
</feature>
<keyword evidence="3" id="KW-0342">GTP-binding</keyword>
<evidence type="ECO:0000313" key="8">
    <source>
        <dbReference type="Proteomes" id="UP000013827"/>
    </source>
</evidence>
<dbReference type="PaxDb" id="2903-EOD17755"/>
<dbReference type="Gene3D" id="3.40.50.300">
    <property type="entry name" value="P-loop containing nucleotide triphosphate hydrolases"/>
    <property type="match status" value="1"/>
</dbReference>
<keyword evidence="8" id="KW-1185">Reference proteome</keyword>
<evidence type="ECO:0000256" key="4">
    <source>
        <dbReference type="PROSITE-ProRule" id="PRU01052"/>
    </source>
</evidence>
<dbReference type="InterPro" id="IPR036543">
    <property type="entry name" value="Guanylate-bd_C_sf"/>
</dbReference>
<feature type="region of interest" description="Disordered" evidence="5">
    <location>
        <begin position="529"/>
        <end position="568"/>
    </location>
</feature>
<name>A0A0D3J2M0_EMIH1</name>
<evidence type="ECO:0000256" key="2">
    <source>
        <dbReference type="ARBA" id="ARBA00022801"/>
    </source>
</evidence>
<feature type="region of interest" description="Disordered" evidence="5">
    <location>
        <begin position="586"/>
        <end position="648"/>
    </location>
</feature>
<sequence length="689" mass="72276">MADRPVPFIQVDPKTNKLVVDPKGKQVLESIRGSVGVCSVAGVYRTGKSYILNQLAGRDSGFGVGSSVQACTKGIWLWGAPIERRGSSAAAAGAPDYVLLLDTEGLQSLCQTEGHDAKIFCLAILLSSFFLYNSEKAINSAAIDQLSLVAQLTKKIRVHAAGNGGGGSDAAELAEVMPSFLWLLRDFQLELEDEQGRPISPDAYLEQSLRAQPGSSAAVQEQNGTRAAIRDLFPRRSCVTLRHPTLGTKLPDSALKQLPAIDKLHPAFRDGVIDLKQRVFGEIRAKAVGGAAATGPMLLGLAEAFVRAVNEGAVPTISTAWQAVLTIECQKALDQAAAIFRAKLSGAAEAEPVAGEAEWAAAVAAARDEALKRFQSVSVGEGRAAFEEKLEAAMRDEQARAEQVRAAKSEAAGLKQLVASVRGAVEATLERARRDAEERAKEDLRRASAEHAMALQAAKAETAAAAAAAAAAERRAKAAEASLAATQAELSSARADASGEVAGLREKLSAAEAKLKEAAASLAAEREASAAAGRERGQAQGELRASRSALENAKEDLAREKKMKEVETKRLADKVEDLKERLAAAEAVNAAAPPPQPDDDEATAPGKRHRSGSAVRTPSLDPVAEAAEAADPALASSSGTNRRSSVIPASQLAVPVLQSKLKQKLGSGAKLPKKKQELINLAMQHGISG</sequence>
<evidence type="ECO:0000313" key="7">
    <source>
        <dbReference type="EnsemblProtists" id="EOD17755"/>
    </source>
</evidence>
<reference evidence="7" key="2">
    <citation type="submission" date="2024-10" db="UniProtKB">
        <authorList>
            <consortium name="EnsemblProtists"/>
        </authorList>
    </citation>
    <scope>IDENTIFICATION</scope>
</reference>
<proteinExistence type="inferred from homology"/>
<protein>
    <recommendedName>
        <fullName evidence="6">GB1/RHD3-type G domain-containing protein</fullName>
    </recommendedName>
</protein>
<dbReference type="OMA" id="ARCNENK"/>
<evidence type="ECO:0000256" key="5">
    <source>
        <dbReference type="SAM" id="MobiDB-lite"/>
    </source>
</evidence>
<evidence type="ECO:0000256" key="1">
    <source>
        <dbReference type="ARBA" id="ARBA00022741"/>
    </source>
</evidence>
<dbReference type="PROSITE" id="PS51715">
    <property type="entry name" value="G_GB1_RHD3"/>
    <property type="match status" value="1"/>
</dbReference>
<dbReference type="EnsemblProtists" id="EOD17755">
    <property type="protein sequence ID" value="EOD17755"/>
    <property type="gene ID" value="EMIHUDRAFT_464140"/>
</dbReference>
<dbReference type="SUPFAM" id="SSF48340">
    <property type="entry name" value="Interferon-induced guanylate-binding protein 1 (GBP1), C-terminal domain"/>
    <property type="match status" value="1"/>
</dbReference>
<dbReference type="InterPro" id="IPR030386">
    <property type="entry name" value="G_GB1_RHD3_dom"/>
</dbReference>
<evidence type="ECO:0000256" key="3">
    <source>
        <dbReference type="ARBA" id="ARBA00023134"/>
    </source>
</evidence>
<dbReference type="InterPro" id="IPR027417">
    <property type="entry name" value="P-loop_NTPase"/>
</dbReference>
<dbReference type="STRING" id="2903.R1DTC4"/>
<dbReference type="PANTHER" id="PTHR10751">
    <property type="entry name" value="GUANYLATE BINDING PROTEIN"/>
    <property type="match status" value="1"/>
</dbReference>
<dbReference type="Pfam" id="PF02263">
    <property type="entry name" value="GBP"/>
    <property type="match status" value="1"/>
</dbReference>
<dbReference type="HOGENOM" id="CLU_013647_0_0_1"/>
<dbReference type="GO" id="GO:0005525">
    <property type="term" value="F:GTP binding"/>
    <property type="evidence" value="ECO:0007669"/>
    <property type="project" value="UniProtKB-KW"/>
</dbReference>
<feature type="compositionally biased region" description="Basic and acidic residues" evidence="5">
    <location>
        <begin position="552"/>
        <end position="568"/>
    </location>
</feature>
<dbReference type="GO" id="GO:0003924">
    <property type="term" value="F:GTPase activity"/>
    <property type="evidence" value="ECO:0007669"/>
    <property type="project" value="InterPro"/>
</dbReference>
<dbReference type="AlphaFoldDB" id="A0A0D3J2M0"/>
<dbReference type="InterPro" id="IPR003191">
    <property type="entry name" value="Guanylate-bd/ATL_C"/>
</dbReference>